<sequence>MHHGCLLSRGVEAGRIRINYSGSPRPVLVASRYLPDIDREKFILQPRGE</sequence>
<dbReference type="Proteomes" id="UP000659124">
    <property type="component" value="Unassembled WGS sequence"/>
</dbReference>
<evidence type="ECO:0000313" key="1">
    <source>
        <dbReference type="EMBL" id="MBC9930312.1"/>
    </source>
</evidence>
<name>A0ABR7TLE7_9BACT</name>
<organism evidence="1 2">
    <name type="scientific">Chitinophaga qingshengii</name>
    <dbReference type="NCBI Taxonomy" id="1569794"/>
    <lineage>
        <taxon>Bacteria</taxon>
        <taxon>Pseudomonadati</taxon>
        <taxon>Bacteroidota</taxon>
        <taxon>Chitinophagia</taxon>
        <taxon>Chitinophagales</taxon>
        <taxon>Chitinophagaceae</taxon>
        <taxon>Chitinophaga</taxon>
    </lineage>
</organism>
<dbReference type="EMBL" id="JACVFC010000001">
    <property type="protein sequence ID" value="MBC9930312.1"/>
    <property type="molecule type" value="Genomic_DNA"/>
</dbReference>
<evidence type="ECO:0000313" key="2">
    <source>
        <dbReference type="Proteomes" id="UP000659124"/>
    </source>
</evidence>
<gene>
    <name evidence="1" type="ORF">ICL07_07980</name>
</gene>
<keyword evidence="2" id="KW-1185">Reference proteome</keyword>
<reference evidence="1 2" key="1">
    <citation type="submission" date="2020-09" db="EMBL/GenBank/DDBJ databases">
        <title>Genome sequences of type strains of Chitinophaga qingshengii and Chitinophaga varians.</title>
        <authorList>
            <person name="Kittiwongwattana C."/>
        </authorList>
    </citation>
    <scope>NUCLEOTIDE SEQUENCE [LARGE SCALE GENOMIC DNA]</scope>
    <source>
        <strain evidence="1 2">JCM 30026</strain>
    </source>
</reference>
<accession>A0ABR7TLE7</accession>
<dbReference type="RefSeq" id="WP_188087391.1">
    <property type="nucleotide sequence ID" value="NZ_JACVFC010000001.1"/>
</dbReference>
<protein>
    <submittedName>
        <fullName evidence="1">Uncharacterized protein</fullName>
    </submittedName>
</protein>
<proteinExistence type="predicted"/>
<comment type="caution">
    <text evidence="1">The sequence shown here is derived from an EMBL/GenBank/DDBJ whole genome shotgun (WGS) entry which is preliminary data.</text>
</comment>